<feature type="domain" description="DUF1659" evidence="1">
    <location>
        <begin position="3"/>
        <end position="70"/>
    </location>
</feature>
<dbReference type="Proteomes" id="UP000184334">
    <property type="component" value="Unassembled WGS sequence"/>
</dbReference>
<sequence>MASKISLGNKARISFDYGVDENGKQIIKRKSFSLIADATDDQVYTASNNFASLCEKPLVEIEKIETYELQA</sequence>
<organism evidence="2 3">
    <name type="scientific">Marinitoga hydrogenitolerans (strain DSM 16785 / JCM 12826 / AT1271)</name>
    <dbReference type="NCBI Taxonomy" id="1122195"/>
    <lineage>
        <taxon>Bacteria</taxon>
        <taxon>Thermotogati</taxon>
        <taxon>Thermotogota</taxon>
        <taxon>Thermotogae</taxon>
        <taxon>Petrotogales</taxon>
        <taxon>Petrotogaceae</taxon>
        <taxon>Marinitoga</taxon>
    </lineage>
</organism>
<gene>
    <name evidence="2" type="ORF">SAMN02745164_02049</name>
</gene>
<proteinExistence type="predicted"/>
<dbReference type="RefSeq" id="WP_072865935.1">
    <property type="nucleotide sequence ID" value="NZ_FQUI01000049.1"/>
</dbReference>
<accession>A0A1M4ZXZ9</accession>
<dbReference type="OrthoDB" id="48766at2"/>
<evidence type="ECO:0000313" key="2">
    <source>
        <dbReference type="EMBL" id="SHF22888.1"/>
    </source>
</evidence>
<dbReference type="Pfam" id="PF07872">
    <property type="entry name" value="DUF1659"/>
    <property type="match status" value="1"/>
</dbReference>
<keyword evidence="3" id="KW-1185">Reference proteome</keyword>
<comment type="caution">
    <text evidence="2">The sequence shown here is derived from an EMBL/GenBank/DDBJ whole genome shotgun (WGS) entry which is preliminary data.</text>
</comment>
<dbReference type="EMBL" id="FQUI01000049">
    <property type="protein sequence ID" value="SHF22888.1"/>
    <property type="molecule type" value="Genomic_DNA"/>
</dbReference>
<name>A0A1M4ZXZ9_MARH1</name>
<evidence type="ECO:0000259" key="1">
    <source>
        <dbReference type="Pfam" id="PF07872"/>
    </source>
</evidence>
<dbReference type="InterPro" id="IPR012454">
    <property type="entry name" value="DUF1659"/>
</dbReference>
<reference evidence="2" key="1">
    <citation type="submission" date="2016-11" db="EMBL/GenBank/DDBJ databases">
        <authorList>
            <person name="Varghese N."/>
            <person name="Submissions S."/>
        </authorList>
    </citation>
    <scope>NUCLEOTIDE SEQUENCE [LARGE SCALE GENOMIC DNA]</scope>
    <source>
        <strain evidence="2">DSM 16785</strain>
    </source>
</reference>
<protein>
    <recommendedName>
        <fullName evidence="1">DUF1659 domain-containing protein</fullName>
    </recommendedName>
</protein>
<dbReference type="AlphaFoldDB" id="A0A1M4ZXZ9"/>
<evidence type="ECO:0000313" key="3">
    <source>
        <dbReference type="Proteomes" id="UP000184334"/>
    </source>
</evidence>